<dbReference type="WBParaSite" id="RSKR_0000542950.1">
    <property type="protein sequence ID" value="RSKR_0000542950.1"/>
    <property type="gene ID" value="RSKR_0000542950"/>
</dbReference>
<proteinExistence type="predicted"/>
<evidence type="ECO:0000313" key="1">
    <source>
        <dbReference type="Proteomes" id="UP000095286"/>
    </source>
</evidence>
<sequence length="216" mass="24130">MFKKGVLLLVIAVVGICDGCENDMFNVVRNCYDKYLVMFNLEVNGYGQLPNTAKFGRKIGYFESSHSADAHSQMCNNTMNLKNCLGESESCVTIENLGNIFNLTAATSIDYFIYYHTQNYLCSVINDYSDSDKECLSLFYTYSAGELKACQDNFQINLGNQEDCATFKTNFKCSQLAAEASCGAKGGTFDCEFNNSYLKHLKSEICVFELNNCTEA</sequence>
<evidence type="ECO:0000313" key="2">
    <source>
        <dbReference type="WBParaSite" id="RSKR_0000542950.1"/>
    </source>
</evidence>
<organism evidence="1 2">
    <name type="scientific">Rhabditophanes sp. KR3021</name>
    <dbReference type="NCBI Taxonomy" id="114890"/>
    <lineage>
        <taxon>Eukaryota</taxon>
        <taxon>Metazoa</taxon>
        <taxon>Ecdysozoa</taxon>
        <taxon>Nematoda</taxon>
        <taxon>Chromadorea</taxon>
        <taxon>Rhabditida</taxon>
        <taxon>Tylenchina</taxon>
        <taxon>Panagrolaimomorpha</taxon>
        <taxon>Strongyloidoidea</taxon>
        <taxon>Alloionematidae</taxon>
        <taxon>Rhabditophanes</taxon>
    </lineage>
</organism>
<protein>
    <submittedName>
        <fullName evidence="2">DUF19 domain-containing protein</fullName>
    </submittedName>
</protein>
<reference evidence="2" key="1">
    <citation type="submission" date="2016-11" db="UniProtKB">
        <authorList>
            <consortium name="WormBaseParasite"/>
        </authorList>
    </citation>
    <scope>IDENTIFICATION</scope>
    <source>
        <strain evidence="2">KR3021</strain>
    </source>
</reference>
<name>A0AC35TXX8_9BILA</name>
<dbReference type="Proteomes" id="UP000095286">
    <property type="component" value="Unplaced"/>
</dbReference>
<accession>A0AC35TXX8</accession>